<evidence type="ECO:0000313" key="1">
    <source>
        <dbReference type="EMBL" id="SDQ48585.1"/>
    </source>
</evidence>
<evidence type="ECO:0000313" key="2">
    <source>
        <dbReference type="Proteomes" id="UP000198848"/>
    </source>
</evidence>
<dbReference type="OrthoDB" id="377985at2157"/>
<dbReference type="PROSITE" id="PS51257">
    <property type="entry name" value="PROKAR_LIPOPROTEIN"/>
    <property type="match status" value="1"/>
</dbReference>
<dbReference type="RefSeq" id="WP_139169241.1">
    <property type="nucleotide sequence ID" value="NZ_FNLC01000001.1"/>
</dbReference>
<reference evidence="2" key="1">
    <citation type="submission" date="2016-10" db="EMBL/GenBank/DDBJ databases">
        <authorList>
            <person name="Varghese N."/>
            <person name="Submissions S."/>
        </authorList>
    </citation>
    <scope>NUCLEOTIDE SEQUENCE [LARGE SCALE GENOMIC DNA]</scope>
    <source>
        <strain evidence="2">DSM 24767</strain>
    </source>
</reference>
<protein>
    <submittedName>
        <fullName evidence="1">Uncharacterized protein</fullName>
    </submittedName>
</protein>
<proteinExistence type="predicted"/>
<sequence>MNRRAFLATLPAVLAGCNAVQRAPDRRPDAPEVKAIASADHDTDVVTFTVEQATGFRPTVVDTVYVESPGEQRHVWIDAGDAEGDESLVDDGDSFAVDAEDAGQYRLTVDYVDGRTISLAQLEVEP</sequence>
<dbReference type="Proteomes" id="UP000198848">
    <property type="component" value="Unassembled WGS sequence"/>
</dbReference>
<accession>A0A1H1B9E3</accession>
<name>A0A1H1B9E3_NATTX</name>
<keyword evidence="2" id="KW-1185">Reference proteome</keyword>
<dbReference type="AlphaFoldDB" id="A0A1H1B9E3"/>
<dbReference type="EMBL" id="FNLC01000001">
    <property type="protein sequence ID" value="SDQ48585.1"/>
    <property type="molecule type" value="Genomic_DNA"/>
</dbReference>
<gene>
    <name evidence="1" type="ORF">SAMN04489842_0972</name>
</gene>
<organism evidence="1 2">
    <name type="scientific">Natronobacterium texcoconense</name>
    <dbReference type="NCBI Taxonomy" id="1095778"/>
    <lineage>
        <taxon>Archaea</taxon>
        <taxon>Methanobacteriati</taxon>
        <taxon>Methanobacteriota</taxon>
        <taxon>Stenosarchaea group</taxon>
        <taxon>Halobacteria</taxon>
        <taxon>Halobacteriales</taxon>
        <taxon>Natrialbaceae</taxon>
        <taxon>Natronobacterium</taxon>
    </lineage>
</organism>
<dbReference type="STRING" id="1095778.SAMN04489842_0972"/>